<dbReference type="SUPFAM" id="SSF53955">
    <property type="entry name" value="Lysozyme-like"/>
    <property type="match status" value="1"/>
</dbReference>
<dbReference type="Pfam" id="PF02494">
    <property type="entry name" value="HYR"/>
    <property type="match status" value="1"/>
</dbReference>
<dbReference type="PANTHER" id="PTHR21559:SF21">
    <property type="entry name" value="DYSTROGLYCAN 1"/>
    <property type="match status" value="1"/>
</dbReference>
<dbReference type="PROSITE" id="PS50825">
    <property type="entry name" value="HYR"/>
    <property type="match status" value="1"/>
</dbReference>
<dbReference type="InterPro" id="IPR002126">
    <property type="entry name" value="Cadherin-like_dom"/>
</dbReference>
<dbReference type="InterPro" id="IPR006644">
    <property type="entry name" value="Cadg"/>
</dbReference>
<dbReference type="InterPro" id="IPR013783">
    <property type="entry name" value="Ig-like_fold"/>
</dbReference>
<dbReference type="Pfam" id="PF00028">
    <property type="entry name" value="Cadherin"/>
    <property type="match status" value="1"/>
</dbReference>
<accession>A0A939S9T3</accession>
<dbReference type="GO" id="GO:0005509">
    <property type="term" value="F:calcium ion binding"/>
    <property type="evidence" value="ECO:0007669"/>
    <property type="project" value="InterPro"/>
</dbReference>
<dbReference type="PANTHER" id="PTHR21559">
    <property type="entry name" value="DYSTROGLYCAN-RELATED"/>
    <property type="match status" value="1"/>
</dbReference>
<keyword evidence="1" id="KW-0929">Antimicrobial</keyword>
<dbReference type="GO" id="GO:0042742">
    <property type="term" value="P:defense response to bacterium"/>
    <property type="evidence" value="ECO:0007669"/>
    <property type="project" value="UniProtKB-KW"/>
</dbReference>
<dbReference type="SMART" id="SM00736">
    <property type="entry name" value="CADG"/>
    <property type="match status" value="1"/>
</dbReference>
<dbReference type="PROSITE" id="PS50268">
    <property type="entry name" value="CADHERIN_2"/>
    <property type="match status" value="1"/>
</dbReference>
<dbReference type="SMART" id="SM00112">
    <property type="entry name" value="CA"/>
    <property type="match status" value="1"/>
</dbReference>
<dbReference type="GO" id="GO:0007156">
    <property type="term" value="P:homophilic cell adhesion via plasma membrane adhesion molecules"/>
    <property type="evidence" value="ECO:0007669"/>
    <property type="project" value="InterPro"/>
</dbReference>
<dbReference type="RefSeq" id="WP_208089191.1">
    <property type="nucleotide sequence ID" value="NZ_CP086136.1"/>
</dbReference>
<evidence type="ECO:0000256" key="1">
    <source>
        <dbReference type="ARBA" id="ARBA00022529"/>
    </source>
</evidence>
<sequence length="1450" mass="147642">MTLVASLLSGFPTDILNPQSTDQAKIAILQNWLLKNGFVTEADVHTGLGIYGPATTAAVASLQQQLGVNAGSNAGSYGKETIAIVQAEIDALTATVTPNPDHLGSLIIQEFESFSSNAYWDKNAYRVGFGSDTYAIPDGSGGWSYGHTVTESTEVTLAAALAELTHRLDTQTNAGIPGIERDIGEANFLSLSPLRQAVLESLAWNYGSLAAPRLATVLADLRNNSSFNQIANDIQALSDNPSRRGIEADLFRWEPPPSNPAVTINTLADLEIVRKYIAGHYILGADIDASGATIAPIGSSSKPFAGTFDGNGHTINGLHIVGNGIYVGLFAEVGPGGKISNLGLTNLSVSAPRGYDVGGLAGRNLGTIENSYTTGSISGTAGNFVAGLNGISIGGIAGWNFGKIIKDSHSSATITSDSTIFVDLGGLAGGNSGMIDHSYASGTIKGHSGVYGSGLVEIGGLVGSLGFGTTGGKIQNSYATGSVISDGSSTAAGGLVGASVSNSTIFQSYATGSVSTGGPSWDGGLVGILFNGTISQSFARGSVIVGNGGDAGGLVGQMNSGTIFESYAKGPVTGSTGSDVGGLVSHSYGGSITQSYATGKVTAGSLAIAGGLVAQNGSLITNSYWDVQSTGQSTSSGGTPIANFFLKLGILPTGFDPAVWSENILLNTGYPYLKWQKVIDGNISGALVFADDNNNGILDPDELFTVTDSGGYFEPIGEVGPLVAYGGIDTSTGLPFKGPLEAPTGSTVITPLTTLISALQSQGDSVADLKVLAAFGLPPSLNLTTFDPIAAVQAGDIAGAEVAVTAAKVYNTVSLIASALVGAGGTFVTGANDAFAAIAAAIGGSGIILTDNAALSALISSIAQSESLSLGQRVADNIASLIAASNAALDEKALADGSSNALLNDIAAIERVFQGSVSNAIQQSADDPSQLQVIVDAFSGAKLTSAIATALSHLGNNQDLDPPTLTPVGDHTVHATGLAGAKATFSATASDLVDGNDPVVFKEDKTVVHSGDMFALGTHTITASATDAAGNTAFETFTIKVVDEAPSVSALSRSVGEDGPIFSQDLLIGANDPDIGDLLSVSGFDLSVTSAGGRKLVLGTDYTLTNSALSLTAVGFAKFNSLAALQTDNVVFQYSVSDGILATANVLTLNVVGSNDAPALVNQTLTQALTAGTPFSLTLPANTFQDADSGDHLTLAATLGNGTALPSWLTFNAATGIFSGTPGPSNAGSFDIKVTATDASGSAATDIFQATVTNYAPIITSDGAGATASIIITDDTKYVDTVRATDPDPNTTIKYSIIGGQDQKVFAIDPVSGALSFKSMPQDGRSYQVQVAASDGGLQDTQTIKVQVARGAFEFGNANVVDTFVFKPGFGLAIVNNFDATSSNHDMLELDHALFRQADPHASPAASFDLIQHHSFQLGPDVIIVSDTHELIDLRNTNLQSLIAKDFILV</sequence>
<dbReference type="InterPro" id="IPR023346">
    <property type="entry name" value="Lysozyme-like_dom_sf"/>
</dbReference>
<dbReference type="GO" id="GO:0016011">
    <property type="term" value="C:dystroglycan complex"/>
    <property type="evidence" value="ECO:0007669"/>
    <property type="project" value="TreeGrafter"/>
</dbReference>
<evidence type="ECO:0000259" key="4">
    <source>
        <dbReference type="PROSITE" id="PS50268"/>
    </source>
</evidence>
<gene>
    <name evidence="7" type="ORF">J4G43_049495</name>
    <name evidence="6" type="ORF">J4G43_51155</name>
</gene>
<keyword evidence="3" id="KW-0677">Repeat</keyword>
<evidence type="ECO:0000256" key="3">
    <source>
        <dbReference type="ARBA" id="ARBA00022737"/>
    </source>
</evidence>
<dbReference type="Pfam" id="PF07581">
    <property type="entry name" value="Glug"/>
    <property type="match status" value="2"/>
</dbReference>
<dbReference type="InterPro" id="IPR023347">
    <property type="entry name" value="Lysozyme_dom_sf"/>
</dbReference>
<organism evidence="6">
    <name type="scientific">Bradyrhizobium barranii subsp. barranii</name>
    <dbReference type="NCBI Taxonomy" id="2823807"/>
    <lineage>
        <taxon>Bacteria</taxon>
        <taxon>Pseudomonadati</taxon>
        <taxon>Pseudomonadota</taxon>
        <taxon>Alphaproteobacteria</taxon>
        <taxon>Hyphomicrobiales</taxon>
        <taxon>Nitrobacteraceae</taxon>
        <taxon>Bradyrhizobium</taxon>
        <taxon>Bradyrhizobium barranii</taxon>
    </lineage>
</organism>
<name>A0A939S9T3_9BRAD</name>
<dbReference type="PROSITE" id="PS00018">
    <property type="entry name" value="EF_HAND_1"/>
    <property type="match status" value="1"/>
</dbReference>
<evidence type="ECO:0000256" key="2">
    <source>
        <dbReference type="ARBA" id="ARBA00022638"/>
    </source>
</evidence>
<evidence type="ECO:0000259" key="5">
    <source>
        <dbReference type="PROSITE" id="PS50825"/>
    </source>
</evidence>
<dbReference type="InterPro" id="IPR018247">
    <property type="entry name" value="EF_Hand_1_Ca_BS"/>
</dbReference>
<feature type="domain" description="Cadherin" evidence="4">
    <location>
        <begin position="1279"/>
        <end position="1370"/>
    </location>
</feature>
<dbReference type="GO" id="GO:0003796">
    <property type="term" value="F:lysozyme activity"/>
    <property type="evidence" value="ECO:0007669"/>
    <property type="project" value="InterPro"/>
</dbReference>
<dbReference type="Proteomes" id="UP000664702">
    <property type="component" value="Chromosome"/>
</dbReference>
<proteinExistence type="predicted"/>
<dbReference type="CDD" id="cd11304">
    <property type="entry name" value="Cadherin_repeat"/>
    <property type="match status" value="1"/>
</dbReference>
<dbReference type="EMBL" id="JAGEMI010000001">
    <property type="protein sequence ID" value="MBO1868853.1"/>
    <property type="molecule type" value="Genomic_DNA"/>
</dbReference>
<evidence type="ECO:0000313" key="8">
    <source>
        <dbReference type="Proteomes" id="UP000664702"/>
    </source>
</evidence>
<dbReference type="KEGG" id="bban:J4G43_049495"/>
<dbReference type="Gene3D" id="2.60.40.10">
    <property type="entry name" value="Immunoglobulins"/>
    <property type="match status" value="2"/>
</dbReference>
<dbReference type="Gene3D" id="2.160.20.110">
    <property type="match status" value="2"/>
</dbReference>
<dbReference type="InterPro" id="IPR011493">
    <property type="entry name" value="GLUG"/>
</dbReference>
<reference evidence="6" key="1">
    <citation type="submission" date="2021-03" db="EMBL/GenBank/DDBJ databases">
        <title>Whole Genome Sequence of Bradyrhizobium sp. Strain 144S4.</title>
        <authorList>
            <person name="Bromfield E.S.P."/>
            <person name="Cloutier S."/>
        </authorList>
    </citation>
    <scope>NUCLEOTIDE SEQUENCE [LARGE SCALE GENOMIC DNA]</scope>
    <source>
        <strain evidence="6">144S4</strain>
    </source>
</reference>
<dbReference type="Gene3D" id="1.10.530.40">
    <property type="match status" value="1"/>
</dbReference>
<evidence type="ECO:0000313" key="7">
    <source>
        <dbReference type="EMBL" id="UEM12357.1"/>
    </source>
</evidence>
<keyword evidence="2" id="KW-0081">Bacteriolytic enzyme</keyword>
<evidence type="ECO:0000313" key="6">
    <source>
        <dbReference type="EMBL" id="MBO1868853.1"/>
    </source>
</evidence>
<dbReference type="GO" id="GO:0043236">
    <property type="term" value="F:laminin binding"/>
    <property type="evidence" value="ECO:0007669"/>
    <property type="project" value="TreeGrafter"/>
</dbReference>
<dbReference type="SUPFAM" id="SSF117074">
    <property type="entry name" value="Hypothetical protein PA1324"/>
    <property type="match status" value="1"/>
</dbReference>
<dbReference type="EMBL" id="CP086136">
    <property type="protein sequence ID" value="UEM12357.1"/>
    <property type="molecule type" value="Genomic_DNA"/>
</dbReference>
<feature type="domain" description="HYR" evidence="5">
    <location>
        <begin position="958"/>
        <end position="1043"/>
    </location>
</feature>
<protein>
    <submittedName>
        <fullName evidence="6">Ig domain-containing protein</fullName>
    </submittedName>
</protein>
<dbReference type="GO" id="GO:0031640">
    <property type="term" value="P:killing of cells of another organism"/>
    <property type="evidence" value="ECO:0007669"/>
    <property type="project" value="UniProtKB-KW"/>
</dbReference>
<dbReference type="Pfam" id="PF05345">
    <property type="entry name" value="He_PIG"/>
    <property type="match status" value="1"/>
</dbReference>
<reference evidence="7 8" key="2">
    <citation type="journal article" date="2022" name="Int. J. Syst. Evol. Microbiol.">
        <title>Strains of Bradyrhizobium barranii sp. nov. associated with legumes native to Canada are symbionts of soybeans and belong to different subspecies (subsp. barranii subsp. nov. and subsp. apii subsp. nov.) and symbiovars (sv. glycinearum and sv. septentrionale).</title>
        <authorList>
            <person name="Bromfield E.S.P."/>
            <person name="Cloutier S."/>
            <person name="Wasai-Hara S."/>
            <person name="Minamisawa K."/>
        </authorList>
    </citation>
    <scope>NUCLEOTIDE SEQUENCE [LARGE SCALE GENOMIC DNA]</scope>
    <source>
        <strain evidence="7 8">144S4</strain>
    </source>
</reference>
<dbReference type="SUPFAM" id="SSF49313">
    <property type="entry name" value="Cadherin-like"/>
    <property type="match status" value="2"/>
</dbReference>
<dbReference type="Gene3D" id="2.60.40.60">
    <property type="entry name" value="Cadherins"/>
    <property type="match status" value="1"/>
</dbReference>
<dbReference type="InterPro" id="IPR003410">
    <property type="entry name" value="HYR_dom"/>
</dbReference>
<dbReference type="InterPro" id="IPR015919">
    <property type="entry name" value="Cadherin-like_sf"/>
</dbReference>